<accession>A0A2T9YZ94</accession>
<evidence type="ECO:0000313" key="14">
    <source>
        <dbReference type="EMBL" id="PVU97675.1"/>
    </source>
</evidence>
<comment type="function">
    <text evidence="12">Probable metalloprotease involved in proper assembly of pre-ribosomal particles during the biogenesis of the 60S ribosomal subunit. Accompanies the pre-60S particles to the cytoplasm.</text>
</comment>
<comment type="subcellular location">
    <subcellularLocation>
        <location evidence="2">Cytoplasm</location>
    </subcellularLocation>
    <subcellularLocation>
        <location evidence="1">Nucleus</location>
    </subcellularLocation>
</comment>
<keyword evidence="4" id="KW-0963">Cytoplasm</keyword>
<dbReference type="GO" id="GO:0005737">
    <property type="term" value="C:cytoplasm"/>
    <property type="evidence" value="ECO:0007669"/>
    <property type="project" value="UniProtKB-SubCell"/>
</dbReference>
<dbReference type="GO" id="GO:0008237">
    <property type="term" value="F:metallopeptidase activity"/>
    <property type="evidence" value="ECO:0007669"/>
    <property type="project" value="UniProtKB-KW"/>
</dbReference>
<evidence type="ECO:0000256" key="4">
    <source>
        <dbReference type="ARBA" id="ARBA00022490"/>
    </source>
</evidence>
<evidence type="ECO:0000259" key="13">
    <source>
        <dbReference type="Pfam" id="PF00557"/>
    </source>
</evidence>
<keyword evidence="8" id="KW-0482">Metalloprotease</keyword>
<evidence type="ECO:0000256" key="7">
    <source>
        <dbReference type="ARBA" id="ARBA00022801"/>
    </source>
</evidence>
<reference evidence="14 15" key="1">
    <citation type="journal article" date="2018" name="MBio">
        <title>Comparative Genomics Reveals the Core Gene Toolbox for the Fungus-Insect Symbiosis.</title>
        <authorList>
            <person name="Wang Y."/>
            <person name="Stata M."/>
            <person name="Wang W."/>
            <person name="Stajich J.E."/>
            <person name="White M.M."/>
            <person name="Moncalvo J.M."/>
        </authorList>
    </citation>
    <scope>NUCLEOTIDE SEQUENCE [LARGE SCALE GENOMIC DNA]</scope>
    <source>
        <strain evidence="14 15">SWE-8-4</strain>
    </source>
</reference>
<protein>
    <recommendedName>
        <fullName evidence="10">Probable metalloprotease ARX1</fullName>
    </recommendedName>
    <alternativeName>
        <fullName evidence="11">Associated with ribosomal export complex protein 1</fullName>
    </alternativeName>
</protein>
<name>A0A2T9YZ94_9FUNG</name>
<evidence type="ECO:0000313" key="15">
    <source>
        <dbReference type="Proteomes" id="UP000245383"/>
    </source>
</evidence>
<evidence type="ECO:0000256" key="3">
    <source>
        <dbReference type="ARBA" id="ARBA00007319"/>
    </source>
</evidence>
<dbReference type="InterPro" id="IPR000994">
    <property type="entry name" value="Pept_M24"/>
</dbReference>
<dbReference type="GO" id="GO:0005634">
    <property type="term" value="C:nucleus"/>
    <property type="evidence" value="ECO:0007669"/>
    <property type="project" value="UniProtKB-SubCell"/>
</dbReference>
<dbReference type="InterPro" id="IPR047113">
    <property type="entry name" value="PA2G4/ARX1"/>
</dbReference>
<dbReference type="Pfam" id="PF00557">
    <property type="entry name" value="Peptidase_M24"/>
    <property type="match status" value="1"/>
</dbReference>
<comment type="similarity">
    <text evidence="3">Belongs to the peptidase M24 family.</text>
</comment>
<keyword evidence="6" id="KW-0479">Metal-binding</keyword>
<evidence type="ECO:0000256" key="6">
    <source>
        <dbReference type="ARBA" id="ARBA00022723"/>
    </source>
</evidence>
<gene>
    <name evidence="14" type="ORF">BB561_000418</name>
</gene>
<dbReference type="InterPro" id="IPR036390">
    <property type="entry name" value="WH_DNA-bd_sf"/>
</dbReference>
<organism evidence="14 15">
    <name type="scientific">Smittium simulii</name>
    <dbReference type="NCBI Taxonomy" id="133385"/>
    <lineage>
        <taxon>Eukaryota</taxon>
        <taxon>Fungi</taxon>
        <taxon>Fungi incertae sedis</taxon>
        <taxon>Zoopagomycota</taxon>
        <taxon>Kickxellomycotina</taxon>
        <taxon>Harpellomycetes</taxon>
        <taxon>Harpellales</taxon>
        <taxon>Legeriomycetaceae</taxon>
        <taxon>Smittium</taxon>
    </lineage>
</organism>
<sequence>MDQDSQEKYRVSATIAQKVLEQVVSAARPGCSVHMLCKYANDLVNSYTKAVFKKDKQIERGLSFPATISTNNFIQNFSPDEQHDIQLAPNDLVKILCVQLDGFIANVAYTFSLLPALQFNMSDKQTAVTCAAYYASEAALRLLSPGNKTADIVEIVGLIAKEFNCSVSEHSYTSQLDRFVSSGKKTFSNLKLPKNPNLISVIEAGDFYTVDIILSTGPGVSKDAICPPTIYSRNINKSYMLKIKSSRNLFSKVCKERSVFPFLMRDVMDSSTKTGIMECVRNDLLVPYKVTCDRNGEFVAQFKNTVFVHHTGPLRLTPNVLPNVPLLDIPQDSKIAGIINLPIKHIASASLPSNSEIDSISLGTTANSVSADMEMY</sequence>
<dbReference type="GO" id="GO:0046872">
    <property type="term" value="F:metal ion binding"/>
    <property type="evidence" value="ECO:0007669"/>
    <property type="project" value="UniProtKB-KW"/>
</dbReference>
<dbReference type="EMBL" id="MBFR01000008">
    <property type="protein sequence ID" value="PVU97675.1"/>
    <property type="molecule type" value="Genomic_DNA"/>
</dbReference>
<dbReference type="AlphaFoldDB" id="A0A2T9YZ94"/>
<dbReference type="InterPro" id="IPR036005">
    <property type="entry name" value="Creatinase/aminopeptidase-like"/>
</dbReference>
<dbReference type="GO" id="GO:0006508">
    <property type="term" value="P:proteolysis"/>
    <property type="evidence" value="ECO:0007669"/>
    <property type="project" value="UniProtKB-KW"/>
</dbReference>
<comment type="caution">
    <text evidence="14">The sequence shown here is derived from an EMBL/GenBank/DDBJ whole genome shotgun (WGS) entry which is preliminary data.</text>
</comment>
<dbReference type="Proteomes" id="UP000245383">
    <property type="component" value="Unassembled WGS sequence"/>
</dbReference>
<evidence type="ECO:0000256" key="8">
    <source>
        <dbReference type="ARBA" id="ARBA00023049"/>
    </source>
</evidence>
<keyword evidence="7" id="KW-0378">Hydrolase</keyword>
<evidence type="ECO:0000256" key="5">
    <source>
        <dbReference type="ARBA" id="ARBA00022670"/>
    </source>
</evidence>
<evidence type="ECO:0000256" key="10">
    <source>
        <dbReference type="ARBA" id="ARBA00026155"/>
    </source>
</evidence>
<proteinExistence type="inferred from homology"/>
<dbReference type="Gene3D" id="3.90.230.10">
    <property type="entry name" value="Creatinase/methionine aminopeptidase superfamily"/>
    <property type="match status" value="1"/>
</dbReference>
<keyword evidence="5" id="KW-0645">Protease</keyword>
<evidence type="ECO:0000256" key="1">
    <source>
        <dbReference type="ARBA" id="ARBA00004123"/>
    </source>
</evidence>
<dbReference type="Gene3D" id="1.10.10.10">
    <property type="entry name" value="Winged helix-like DNA-binding domain superfamily/Winged helix DNA-binding domain"/>
    <property type="match status" value="1"/>
</dbReference>
<keyword evidence="9" id="KW-0539">Nucleus</keyword>
<dbReference type="InterPro" id="IPR036388">
    <property type="entry name" value="WH-like_DNA-bd_sf"/>
</dbReference>
<evidence type="ECO:0000256" key="9">
    <source>
        <dbReference type="ARBA" id="ARBA00023242"/>
    </source>
</evidence>
<dbReference type="STRING" id="133385.A0A2T9YZ94"/>
<dbReference type="OrthoDB" id="5876363at2759"/>
<evidence type="ECO:0000256" key="12">
    <source>
        <dbReference type="ARBA" id="ARBA00034680"/>
    </source>
</evidence>
<evidence type="ECO:0000256" key="11">
    <source>
        <dbReference type="ARBA" id="ARBA00033475"/>
    </source>
</evidence>
<dbReference type="FunFam" id="1.10.10.10:FF:000029">
    <property type="entry name" value="Proliferation-associated 2G4, a"/>
    <property type="match status" value="1"/>
</dbReference>
<dbReference type="PANTHER" id="PTHR10804">
    <property type="entry name" value="PROTEASE FAMILY M24 METHIONYL AMINOPEPTIDASE, AMINOPEPTIDASE P"/>
    <property type="match status" value="1"/>
</dbReference>
<dbReference type="SUPFAM" id="SSF46785">
    <property type="entry name" value="Winged helix' DNA-binding domain"/>
    <property type="match status" value="1"/>
</dbReference>
<feature type="domain" description="Peptidase M24" evidence="13">
    <location>
        <begin position="7"/>
        <end position="162"/>
    </location>
</feature>
<evidence type="ECO:0000256" key="2">
    <source>
        <dbReference type="ARBA" id="ARBA00004496"/>
    </source>
</evidence>
<keyword evidence="15" id="KW-1185">Reference proteome</keyword>
<dbReference type="SUPFAM" id="SSF55920">
    <property type="entry name" value="Creatinase/aminopeptidase"/>
    <property type="match status" value="1"/>
</dbReference>
<dbReference type="PANTHER" id="PTHR10804:SF102">
    <property type="entry name" value="METALLOPROTEASE ARX1-RELATED"/>
    <property type="match status" value="1"/>
</dbReference>